<organism evidence="2 3">
    <name type="scientific">Carnegiea gigantea</name>
    <dbReference type="NCBI Taxonomy" id="171969"/>
    <lineage>
        <taxon>Eukaryota</taxon>
        <taxon>Viridiplantae</taxon>
        <taxon>Streptophyta</taxon>
        <taxon>Embryophyta</taxon>
        <taxon>Tracheophyta</taxon>
        <taxon>Spermatophyta</taxon>
        <taxon>Magnoliopsida</taxon>
        <taxon>eudicotyledons</taxon>
        <taxon>Gunneridae</taxon>
        <taxon>Pentapetalae</taxon>
        <taxon>Caryophyllales</taxon>
        <taxon>Cactineae</taxon>
        <taxon>Cactaceae</taxon>
        <taxon>Cactoideae</taxon>
        <taxon>Echinocereeae</taxon>
        <taxon>Carnegiea</taxon>
    </lineage>
</organism>
<evidence type="ECO:0000313" key="2">
    <source>
        <dbReference type="EMBL" id="KAJ8431706.1"/>
    </source>
</evidence>
<evidence type="ECO:0000256" key="1">
    <source>
        <dbReference type="SAM" id="Phobius"/>
    </source>
</evidence>
<dbReference type="EMBL" id="JAKOGI010000667">
    <property type="protein sequence ID" value="KAJ8431706.1"/>
    <property type="molecule type" value="Genomic_DNA"/>
</dbReference>
<accession>A0A9Q1JVJ6</accession>
<comment type="caution">
    <text evidence="2">The sequence shown here is derived from an EMBL/GenBank/DDBJ whole genome shotgun (WGS) entry which is preliminary data.</text>
</comment>
<dbReference type="Proteomes" id="UP001153076">
    <property type="component" value="Unassembled WGS sequence"/>
</dbReference>
<protein>
    <submittedName>
        <fullName evidence="2">Uncharacterized protein</fullName>
    </submittedName>
</protein>
<feature type="transmembrane region" description="Helical" evidence="1">
    <location>
        <begin position="15"/>
        <end position="32"/>
    </location>
</feature>
<dbReference type="AlphaFoldDB" id="A0A9Q1JVJ6"/>
<keyword evidence="1" id="KW-0472">Membrane</keyword>
<keyword evidence="1" id="KW-1133">Transmembrane helix</keyword>
<keyword evidence="1" id="KW-0812">Transmembrane</keyword>
<name>A0A9Q1JVJ6_9CARY</name>
<sequence length="203" mass="22925">MGDDEWWAQHSPDQQSGIILTLLLGMTIFINLDSPQSMLYLRTLTVEDIVEMKSSIHFVGCRDSHGDYTTHLQHLMTHLVIATETPIPDLNVHVFEEGEEAIYIDAPFVLESERNSSTRAQDILKSLHARERSPCPDFLLEVELLQIDDIACPYALSTPFGEPYVPCILYGDSSSRWKELFGGREAMAFIGADLRNRRGKSAQ</sequence>
<gene>
    <name evidence="2" type="ORF">Cgig2_005213</name>
</gene>
<evidence type="ECO:0000313" key="3">
    <source>
        <dbReference type="Proteomes" id="UP001153076"/>
    </source>
</evidence>
<reference evidence="2" key="1">
    <citation type="submission" date="2022-04" db="EMBL/GenBank/DDBJ databases">
        <title>Carnegiea gigantea Genome sequencing and assembly v2.</title>
        <authorList>
            <person name="Copetti D."/>
            <person name="Sanderson M.J."/>
            <person name="Burquez A."/>
            <person name="Wojciechowski M.F."/>
        </authorList>
    </citation>
    <scope>NUCLEOTIDE SEQUENCE</scope>
    <source>
        <strain evidence="2">SGP5-SGP5p</strain>
        <tissue evidence="2">Aerial part</tissue>
    </source>
</reference>
<proteinExistence type="predicted"/>
<keyword evidence="3" id="KW-1185">Reference proteome</keyword>